<evidence type="ECO:0000256" key="1">
    <source>
        <dbReference type="ARBA" id="ARBA00002180"/>
    </source>
</evidence>
<evidence type="ECO:0000259" key="16">
    <source>
        <dbReference type="PROSITE" id="PS50994"/>
    </source>
</evidence>
<evidence type="ECO:0000256" key="10">
    <source>
        <dbReference type="ARBA" id="ARBA00022842"/>
    </source>
</evidence>
<dbReference type="PANTHER" id="PTHR42648:SF11">
    <property type="entry name" value="TRANSPOSON TY4-P GAG-POL POLYPROTEIN"/>
    <property type="match status" value="1"/>
</dbReference>
<evidence type="ECO:0000256" key="9">
    <source>
        <dbReference type="ARBA" id="ARBA00022840"/>
    </source>
</evidence>
<evidence type="ECO:0000256" key="6">
    <source>
        <dbReference type="ARBA" id="ARBA00022741"/>
    </source>
</evidence>
<keyword evidence="3" id="KW-0645">Protease</keyword>
<keyword evidence="14" id="KW-0917">Virion maturation</keyword>
<dbReference type="GO" id="GO:0003887">
    <property type="term" value="F:DNA-directed DNA polymerase activity"/>
    <property type="evidence" value="ECO:0007669"/>
    <property type="project" value="UniProtKB-KW"/>
</dbReference>
<name>A0AAW2TTA2_SESRA</name>
<dbReference type="GO" id="GO:0006310">
    <property type="term" value="P:DNA recombination"/>
    <property type="evidence" value="ECO:0007669"/>
    <property type="project" value="UniProtKB-KW"/>
</dbReference>
<dbReference type="GO" id="GO:0046872">
    <property type="term" value="F:metal ion binding"/>
    <property type="evidence" value="ECO:0007669"/>
    <property type="project" value="UniProtKB-KW"/>
</dbReference>
<evidence type="ECO:0000256" key="5">
    <source>
        <dbReference type="ARBA" id="ARBA00022723"/>
    </source>
</evidence>
<comment type="caution">
    <text evidence="17">The sequence shown here is derived from an EMBL/GenBank/DDBJ whole genome shotgun (WGS) entry which is preliminary data.</text>
</comment>
<reference evidence="17" key="2">
    <citation type="journal article" date="2024" name="Plant">
        <title>Genomic evolution and insights into agronomic trait innovations of Sesamum species.</title>
        <authorList>
            <person name="Miao H."/>
            <person name="Wang L."/>
            <person name="Qu L."/>
            <person name="Liu H."/>
            <person name="Sun Y."/>
            <person name="Le M."/>
            <person name="Wang Q."/>
            <person name="Wei S."/>
            <person name="Zheng Y."/>
            <person name="Lin W."/>
            <person name="Duan Y."/>
            <person name="Cao H."/>
            <person name="Xiong S."/>
            <person name="Wang X."/>
            <person name="Wei L."/>
            <person name="Li C."/>
            <person name="Ma Q."/>
            <person name="Ju M."/>
            <person name="Zhao R."/>
            <person name="Li G."/>
            <person name="Mu C."/>
            <person name="Tian Q."/>
            <person name="Mei H."/>
            <person name="Zhang T."/>
            <person name="Gao T."/>
            <person name="Zhang H."/>
        </authorList>
    </citation>
    <scope>NUCLEOTIDE SEQUENCE</scope>
    <source>
        <strain evidence="17">G02</strain>
    </source>
</reference>
<keyword evidence="4" id="KW-0540">Nuclease</keyword>
<dbReference type="GO" id="GO:0015074">
    <property type="term" value="P:DNA integration"/>
    <property type="evidence" value="ECO:0007669"/>
    <property type="project" value="UniProtKB-KW"/>
</dbReference>
<keyword evidence="11" id="KW-0229">DNA integration</keyword>
<sequence>MQETEANVAYDRNDSQQPTWEACLSIKVLDQPTSVTSAVHQDDVPADIRASINYSEEWIVDSGCSHHTTGNDDLLSNIRPYHEKKVIVTADNSLHPMMKEGDLNDRGIFLKDVYHVPGLKKNLASVSQITDSGRKESLYVLSASDEYVKRTGKNESSILWHARLDHVGFQLLQKISTDNLLDGVPNFKNIQRGEICSGCQYEKSHRFPFSYSRNRASAALQFFHSDLLGPTRTSSYTGLTYVMVIVDDFSRFSWVYLLEHKSGAFSKFIRFKHDVEKEFGSQIKCLGTNNGREFISNDFMGYYREHGIQRQMTCPETPQQNGVAE</sequence>
<keyword evidence="13" id="KW-0239">DNA-directed DNA polymerase</keyword>
<accession>A0AAW2TTA2</accession>
<protein>
    <submittedName>
        <fullName evidence="17">Retrovirus-related Pol polyprotein from transposon RE2</fullName>
    </submittedName>
</protein>
<dbReference type="GO" id="GO:0003964">
    <property type="term" value="F:RNA-directed DNA polymerase activity"/>
    <property type="evidence" value="ECO:0007669"/>
    <property type="project" value="UniProtKB-KW"/>
</dbReference>
<dbReference type="PANTHER" id="PTHR42648">
    <property type="entry name" value="TRANSPOSASE, PUTATIVE-RELATED"/>
    <property type="match status" value="1"/>
</dbReference>
<dbReference type="GO" id="GO:0006508">
    <property type="term" value="P:proteolysis"/>
    <property type="evidence" value="ECO:0007669"/>
    <property type="project" value="UniProtKB-KW"/>
</dbReference>
<dbReference type="InterPro" id="IPR054722">
    <property type="entry name" value="PolX-like_BBD"/>
</dbReference>
<comment type="function">
    <text evidence="1">The aspartyl protease (PR) mediates the proteolytic cleavages of the Gag and Gag-Pol polyproteins after assembly of the VLP.</text>
</comment>
<keyword evidence="10" id="KW-0460">Magnesium</keyword>
<dbReference type="Pfam" id="PF13976">
    <property type="entry name" value="gag_pre-integrs"/>
    <property type="match status" value="1"/>
</dbReference>
<keyword evidence="5" id="KW-0479">Metal-binding</keyword>
<evidence type="ECO:0000256" key="11">
    <source>
        <dbReference type="ARBA" id="ARBA00022908"/>
    </source>
</evidence>
<dbReference type="GO" id="GO:0003676">
    <property type="term" value="F:nucleic acid binding"/>
    <property type="evidence" value="ECO:0007669"/>
    <property type="project" value="InterPro"/>
</dbReference>
<dbReference type="PROSITE" id="PS50994">
    <property type="entry name" value="INTEGRASE"/>
    <property type="match status" value="1"/>
</dbReference>
<dbReference type="Pfam" id="PF22936">
    <property type="entry name" value="Pol_BBD"/>
    <property type="match status" value="1"/>
</dbReference>
<dbReference type="GO" id="GO:0004519">
    <property type="term" value="F:endonuclease activity"/>
    <property type="evidence" value="ECO:0007669"/>
    <property type="project" value="UniProtKB-KW"/>
</dbReference>
<evidence type="ECO:0000256" key="7">
    <source>
        <dbReference type="ARBA" id="ARBA00022759"/>
    </source>
</evidence>
<dbReference type="InterPro" id="IPR001584">
    <property type="entry name" value="Integrase_cat-core"/>
</dbReference>
<evidence type="ECO:0000256" key="4">
    <source>
        <dbReference type="ARBA" id="ARBA00022722"/>
    </source>
</evidence>
<dbReference type="EMBL" id="JACGWJ010000007">
    <property type="protein sequence ID" value="KAL0408223.1"/>
    <property type="molecule type" value="Genomic_DNA"/>
</dbReference>
<keyword evidence="7" id="KW-0255">Endonuclease</keyword>
<dbReference type="GO" id="GO:0008233">
    <property type="term" value="F:peptidase activity"/>
    <property type="evidence" value="ECO:0007669"/>
    <property type="project" value="UniProtKB-KW"/>
</dbReference>
<organism evidence="17">
    <name type="scientific">Sesamum radiatum</name>
    <name type="common">Black benniseed</name>
    <dbReference type="NCBI Taxonomy" id="300843"/>
    <lineage>
        <taxon>Eukaryota</taxon>
        <taxon>Viridiplantae</taxon>
        <taxon>Streptophyta</taxon>
        <taxon>Embryophyta</taxon>
        <taxon>Tracheophyta</taxon>
        <taxon>Spermatophyta</taxon>
        <taxon>Magnoliopsida</taxon>
        <taxon>eudicotyledons</taxon>
        <taxon>Gunneridae</taxon>
        <taxon>Pentapetalae</taxon>
        <taxon>asterids</taxon>
        <taxon>lamiids</taxon>
        <taxon>Lamiales</taxon>
        <taxon>Pedaliaceae</taxon>
        <taxon>Sesamum</taxon>
    </lineage>
</organism>
<keyword evidence="8" id="KW-0378">Hydrolase</keyword>
<dbReference type="InterPro" id="IPR036397">
    <property type="entry name" value="RNaseH_sf"/>
</dbReference>
<dbReference type="InterPro" id="IPR025724">
    <property type="entry name" value="GAG-pre-integrase_dom"/>
</dbReference>
<dbReference type="Gene3D" id="3.30.420.10">
    <property type="entry name" value="Ribonuclease H-like superfamily/Ribonuclease H"/>
    <property type="match status" value="1"/>
</dbReference>
<evidence type="ECO:0000313" key="17">
    <source>
        <dbReference type="EMBL" id="KAL0408223.1"/>
    </source>
</evidence>
<keyword evidence="6" id="KW-0547">Nucleotide-binding</keyword>
<keyword evidence="9" id="KW-0067">ATP-binding</keyword>
<dbReference type="GO" id="GO:0005524">
    <property type="term" value="F:ATP binding"/>
    <property type="evidence" value="ECO:0007669"/>
    <property type="project" value="UniProtKB-KW"/>
</dbReference>
<evidence type="ECO:0000256" key="13">
    <source>
        <dbReference type="ARBA" id="ARBA00022932"/>
    </source>
</evidence>
<keyword evidence="13" id="KW-0808">Transferase</keyword>
<keyword evidence="2" id="KW-1188">Viral release from host cell</keyword>
<evidence type="ECO:0000256" key="3">
    <source>
        <dbReference type="ARBA" id="ARBA00022670"/>
    </source>
</evidence>
<feature type="domain" description="Integrase catalytic" evidence="16">
    <location>
        <begin position="215"/>
        <end position="325"/>
    </location>
</feature>
<dbReference type="AlphaFoldDB" id="A0AAW2TTA2"/>
<keyword evidence="13" id="KW-0548">Nucleotidyltransferase</keyword>
<evidence type="ECO:0000256" key="2">
    <source>
        <dbReference type="ARBA" id="ARBA00022612"/>
    </source>
</evidence>
<evidence type="ECO:0000256" key="15">
    <source>
        <dbReference type="ARBA" id="ARBA00023172"/>
    </source>
</evidence>
<evidence type="ECO:0000256" key="8">
    <source>
        <dbReference type="ARBA" id="ARBA00022801"/>
    </source>
</evidence>
<dbReference type="Pfam" id="PF00665">
    <property type="entry name" value="rve"/>
    <property type="match status" value="1"/>
</dbReference>
<proteinExistence type="predicted"/>
<dbReference type="SUPFAM" id="SSF53098">
    <property type="entry name" value="Ribonuclease H-like"/>
    <property type="match status" value="1"/>
</dbReference>
<keyword evidence="15" id="KW-0233">DNA recombination</keyword>
<reference evidence="17" key="1">
    <citation type="submission" date="2020-06" db="EMBL/GenBank/DDBJ databases">
        <authorList>
            <person name="Li T."/>
            <person name="Hu X."/>
            <person name="Zhang T."/>
            <person name="Song X."/>
            <person name="Zhang H."/>
            <person name="Dai N."/>
            <person name="Sheng W."/>
            <person name="Hou X."/>
            <person name="Wei L."/>
        </authorList>
    </citation>
    <scope>NUCLEOTIDE SEQUENCE</scope>
    <source>
        <strain evidence="17">G02</strain>
        <tissue evidence="17">Leaf</tissue>
    </source>
</reference>
<gene>
    <name evidence="17" type="ORF">Sradi_1756700</name>
</gene>
<evidence type="ECO:0000256" key="14">
    <source>
        <dbReference type="ARBA" id="ARBA00023113"/>
    </source>
</evidence>
<dbReference type="InterPro" id="IPR012337">
    <property type="entry name" value="RNaseH-like_sf"/>
</dbReference>
<keyword evidence="12" id="KW-0695">RNA-directed DNA polymerase</keyword>
<dbReference type="InterPro" id="IPR039537">
    <property type="entry name" value="Retrotran_Ty1/copia-like"/>
</dbReference>
<evidence type="ECO:0000256" key="12">
    <source>
        <dbReference type="ARBA" id="ARBA00022918"/>
    </source>
</evidence>